<evidence type="ECO:0000313" key="2">
    <source>
        <dbReference type="Proteomes" id="UP000518752"/>
    </source>
</evidence>
<name>A0A8H5HT24_9AGAR</name>
<sequence>MPSSSHPRGGNVHWERQFSRQKPKETCKISWGFESHPSSSVYRVNHTLLSLSSQQYRPIRLVSCCPAFLVGLSGHTSAIWGAVFADRFFSERLALVAQRHGSRHQRRAKLLRALSLCIEYLKAHYTSLSPLPNPTTPTSNHSSTLNRSIHGIGVAPPPAATLPYDSFDPSRFIYWKSFTVDGKKYNLNYTQRLTPWMEDAVFRAIVAAGASSREVEVVVKSAYRYGEMGHRLLAKAGLAPRLYHCAFDKTIRMWVVVMDYIPGRVCNHKLIEDERFSLKHGIELLHAEDIVFGDQEPNVIITEARKVCLVDFEWCGLCRDIQDGDRVIPRVRYFVEL</sequence>
<dbReference type="InterPro" id="IPR011009">
    <property type="entry name" value="Kinase-like_dom_sf"/>
</dbReference>
<reference evidence="1 2" key="1">
    <citation type="journal article" date="2020" name="ISME J.">
        <title>Uncovering the hidden diversity of litter-decomposition mechanisms in mushroom-forming fungi.</title>
        <authorList>
            <person name="Floudas D."/>
            <person name="Bentzer J."/>
            <person name="Ahren D."/>
            <person name="Johansson T."/>
            <person name="Persson P."/>
            <person name="Tunlid A."/>
        </authorList>
    </citation>
    <scope>NUCLEOTIDE SEQUENCE [LARGE SCALE GENOMIC DNA]</scope>
    <source>
        <strain evidence="1 2">CBS 406.79</strain>
    </source>
</reference>
<organism evidence="1 2">
    <name type="scientific">Collybiopsis confluens</name>
    <dbReference type="NCBI Taxonomy" id="2823264"/>
    <lineage>
        <taxon>Eukaryota</taxon>
        <taxon>Fungi</taxon>
        <taxon>Dikarya</taxon>
        <taxon>Basidiomycota</taxon>
        <taxon>Agaricomycotina</taxon>
        <taxon>Agaricomycetes</taxon>
        <taxon>Agaricomycetidae</taxon>
        <taxon>Agaricales</taxon>
        <taxon>Marasmiineae</taxon>
        <taxon>Omphalotaceae</taxon>
        <taxon>Collybiopsis</taxon>
    </lineage>
</organism>
<proteinExistence type="predicted"/>
<keyword evidence="2" id="KW-1185">Reference proteome</keyword>
<dbReference type="EMBL" id="JAACJN010000025">
    <property type="protein sequence ID" value="KAF5388964.1"/>
    <property type="molecule type" value="Genomic_DNA"/>
</dbReference>
<dbReference type="SUPFAM" id="SSF56112">
    <property type="entry name" value="Protein kinase-like (PK-like)"/>
    <property type="match status" value="1"/>
</dbReference>
<evidence type="ECO:0000313" key="1">
    <source>
        <dbReference type="EMBL" id="KAF5388964.1"/>
    </source>
</evidence>
<accession>A0A8H5HT24</accession>
<gene>
    <name evidence="1" type="ORF">D9757_005025</name>
</gene>
<dbReference type="Proteomes" id="UP000518752">
    <property type="component" value="Unassembled WGS sequence"/>
</dbReference>
<dbReference type="OrthoDB" id="3250441at2759"/>
<evidence type="ECO:0008006" key="3">
    <source>
        <dbReference type="Google" id="ProtNLM"/>
    </source>
</evidence>
<comment type="caution">
    <text evidence="1">The sequence shown here is derived from an EMBL/GenBank/DDBJ whole genome shotgun (WGS) entry which is preliminary data.</text>
</comment>
<protein>
    <recommendedName>
        <fullName evidence="3">Protein kinase domain-containing protein</fullName>
    </recommendedName>
</protein>
<dbReference type="AlphaFoldDB" id="A0A8H5HT24"/>